<sequence>MSDAGRLAAAFEAIDKYWSPRVIAMANGQYVKIAKVMGDFVWHCHAGEDEFFLVHRGTFVLRYRDGSSTVLKTGDFHVIPRGVEHFPSAPEETWIIFVEPAGTKHAGDSETQRAKSIEEQTTHLRHALSEPDR</sequence>
<feature type="region of interest" description="Disordered" evidence="1">
    <location>
        <begin position="104"/>
        <end position="133"/>
    </location>
</feature>
<dbReference type="SUPFAM" id="SSF51182">
    <property type="entry name" value="RmlC-like cupins"/>
    <property type="match status" value="1"/>
</dbReference>
<dbReference type="EMBL" id="QOZG01000001">
    <property type="protein sequence ID" value="RCS25886.1"/>
    <property type="molecule type" value="Genomic_DNA"/>
</dbReference>
<reference evidence="3 4" key="1">
    <citation type="submission" date="2018-07" db="EMBL/GenBank/DDBJ databases">
        <title>The draft genome of Phyllobacterium salinisoli.</title>
        <authorList>
            <person name="Liu L."/>
            <person name="Li L."/>
            <person name="Zhang X."/>
            <person name="Liang L."/>
        </authorList>
    </citation>
    <scope>NUCLEOTIDE SEQUENCE [LARGE SCALE GENOMIC DNA]</scope>
    <source>
        <strain evidence="3 4">LLAN61</strain>
    </source>
</reference>
<dbReference type="Proteomes" id="UP000253420">
    <property type="component" value="Unassembled WGS sequence"/>
</dbReference>
<dbReference type="PANTHER" id="PTHR36114:SF1">
    <property type="entry name" value="16.7 KDA PROTEIN IN WHIE LOCUS"/>
    <property type="match status" value="1"/>
</dbReference>
<evidence type="ECO:0000313" key="4">
    <source>
        <dbReference type="Proteomes" id="UP000253420"/>
    </source>
</evidence>
<dbReference type="Gene3D" id="2.60.120.10">
    <property type="entry name" value="Jelly Rolls"/>
    <property type="match status" value="1"/>
</dbReference>
<dbReference type="InterPro" id="IPR011051">
    <property type="entry name" value="RmlC_Cupin_sf"/>
</dbReference>
<evidence type="ECO:0000256" key="1">
    <source>
        <dbReference type="SAM" id="MobiDB-lite"/>
    </source>
</evidence>
<dbReference type="InterPro" id="IPR013096">
    <property type="entry name" value="Cupin_2"/>
</dbReference>
<name>A0A368K951_9HYPH</name>
<keyword evidence="4" id="KW-1185">Reference proteome</keyword>
<organism evidence="3 4">
    <name type="scientific">Phyllobacterium salinisoli</name>
    <dbReference type="NCBI Taxonomy" id="1899321"/>
    <lineage>
        <taxon>Bacteria</taxon>
        <taxon>Pseudomonadati</taxon>
        <taxon>Pseudomonadota</taxon>
        <taxon>Alphaproteobacteria</taxon>
        <taxon>Hyphomicrobiales</taxon>
        <taxon>Phyllobacteriaceae</taxon>
        <taxon>Phyllobacterium</taxon>
    </lineage>
</organism>
<dbReference type="Pfam" id="PF07883">
    <property type="entry name" value="Cupin_2"/>
    <property type="match status" value="1"/>
</dbReference>
<evidence type="ECO:0000259" key="2">
    <source>
        <dbReference type="Pfam" id="PF07883"/>
    </source>
</evidence>
<dbReference type="OrthoDB" id="9794183at2"/>
<protein>
    <submittedName>
        <fullName evidence="3">Cupin domain-containing protein</fullName>
    </submittedName>
</protein>
<dbReference type="InterPro" id="IPR052044">
    <property type="entry name" value="PKS_Associated_Protein"/>
</dbReference>
<accession>A0A368K951</accession>
<comment type="caution">
    <text evidence="3">The sequence shown here is derived from an EMBL/GenBank/DDBJ whole genome shotgun (WGS) entry which is preliminary data.</text>
</comment>
<feature type="domain" description="Cupin type-2" evidence="2">
    <location>
        <begin position="39"/>
        <end position="91"/>
    </location>
</feature>
<dbReference type="InterPro" id="IPR014710">
    <property type="entry name" value="RmlC-like_jellyroll"/>
</dbReference>
<feature type="compositionally biased region" description="Basic and acidic residues" evidence="1">
    <location>
        <begin position="105"/>
        <end position="133"/>
    </location>
</feature>
<evidence type="ECO:0000313" key="3">
    <source>
        <dbReference type="EMBL" id="RCS25886.1"/>
    </source>
</evidence>
<dbReference type="PANTHER" id="PTHR36114">
    <property type="entry name" value="16.7 KDA PROTEIN IN WHIE LOCUS"/>
    <property type="match status" value="1"/>
</dbReference>
<proteinExistence type="predicted"/>
<gene>
    <name evidence="3" type="ORF">DUT91_01360</name>
</gene>
<dbReference type="CDD" id="cd02226">
    <property type="entry name" value="cupin_YdbB-like"/>
    <property type="match status" value="1"/>
</dbReference>
<dbReference type="AlphaFoldDB" id="A0A368K951"/>